<evidence type="ECO:0000313" key="3">
    <source>
        <dbReference type="WBParaSite" id="L893_g31020.t1"/>
    </source>
</evidence>
<accession>A0A1I7ZYY0</accession>
<feature type="transmembrane region" description="Helical" evidence="1">
    <location>
        <begin position="100"/>
        <end position="120"/>
    </location>
</feature>
<evidence type="ECO:0000256" key="1">
    <source>
        <dbReference type="SAM" id="Phobius"/>
    </source>
</evidence>
<organism evidence="2 3">
    <name type="scientific">Steinernema glaseri</name>
    <dbReference type="NCBI Taxonomy" id="37863"/>
    <lineage>
        <taxon>Eukaryota</taxon>
        <taxon>Metazoa</taxon>
        <taxon>Ecdysozoa</taxon>
        <taxon>Nematoda</taxon>
        <taxon>Chromadorea</taxon>
        <taxon>Rhabditida</taxon>
        <taxon>Tylenchina</taxon>
        <taxon>Panagrolaimomorpha</taxon>
        <taxon>Strongyloidoidea</taxon>
        <taxon>Steinernematidae</taxon>
        <taxon>Steinernema</taxon>
    </lineage>
</organism>
<keyword evidence="2" id="KW-1185">Reference proteome</keyword>
<dbReference type="Proteomes" id="UP000095287">
    <property type="component" value="Unplaced"/>
</dbReference>
<dbReference type="WBParaSite" id="L893_g31020.t1">
    <property type="protein sequence ID" value="L893_g31020.t1"/>
    <property type="gene ID" value="L893_g31020"/>
</dbReference>
<protein>
    <submittedName>
        <fullName evidence="3">Col_cuticle_N domain-containing protein</fullName>
    </submittedName>
</protein>
<feature type="transmembrane region" description="Helical" evidence="1">
    <location>
        <begin position="12"/>
        <end position="34"/>
    </location>
</feature>
<keyword evidence="1" id="KW-0472">Membrane</keyword>
<reference evidence="3" key="1">
    <citation type="submission" date="2016-11" db="UniProtKB">
        <authorList>
            <consortium name="WormBaseParasite"/>
        </authorList>
    </citation>
    <scope>IDENTIFICATION</scope>
</reference>
<sequence length="126" mass="14483">MILKCSMAKYFTFCIPFSFVMTTMLVAYGCWWYHAIDTSKPCDTYWIELKRNTTPGISNACMPIDADAEFIMDEYKMIIDQHVCTCIPIVQDPTSVLPPILTIIAWHIILVLMLVLFIQFSDRTAS</sequence>
<evidence type="ECO:0000313" key="2">
    <source>
        <dbReference type="Proteomes" id="UP000095287"/>
    </source>
</evidence>
<proteinExistence type="predicted"/>
<keyword evidence="1" id="KW-0812">Transmembrane</keyword>
<dbReference type="PROSITE" id="PS51257">
    <property type="entry name" value="PROKAR_LIPOPROTEIN"/>
    <property type="match status" value="1"/>
</dbReference>
<keyword evidence="1" id="KW-1133">Transmembrane helix</keyword>
<dbReference type="AlphaFoldDB" id="A0A1I7ZYY0"/>
<name>A0A1I7ZYY0_9BILA</name>